<evidence type="ECO:0000256" key="2">
    <source>
        <dbReference type="ARBA" id="ARBA00023002"/>
    </source>
</evidence>
<dbReference type="SUPFAM" id="SSF51735">
    <property type="entry name" value="NAD(P)-binding Rossmann-fold domains"/>
    <property type="match status" value="1"/>
</dbReference>
<keyword evidence="3" id="KW-0520">NAD</keyword>
<comment type="caution">
    <text evidence="6">The sequence shown here is derived from an EMBL/GenBank/DDBJ whole genome shotgun (WGS) entry which is preliminary data.</text>
</comment>
<dbReference type="SUPFAM" id="SSF52283">
    <property type="entry name" value="Formate/glycerate dehydrogenase catalytic domain-like"/>
    <property type="match status" value="1"/>
</dbReference>
<dbReference type="InterPro" id="IPR036291">
    <property type="entry name" value="NAD(P)-bd_dom_sf"/>
</dbReference>
<evidence type="ECO:0000256" key="3">
    <source>
        <dbReference type="ARBA" id="ARBA00023027"/>
    </source>
</evidence>
<dbReference type="PANTHER" id="PTHR10996">
    <property type="entry name" value="2-HYDROXYACID DEHYDROGENASE-RELATED"/>
    <property type="match status" value="1"/>
</dbReference>
<feature type="domain" description="Metallo-beta-lactamase" evidence="5">
    <location>
        <begin position="12"/>
        <end position="184"/>
    </location>
</feature>
<evidence type="ECO:0000259" key="5">
    <source>
        <dbReference type="SMART" id="SM00849"/>
    </source>
</evidence>
<name>A0A367MCH3_PSEAI</name>
<dbReference type="Gene3D" id="3.60.15.10">
    <property type="entry name" value="Ribonuclease Z/Hydroxyacylglutathione hydrolase-like"/>
    <property type="match status" value="1"/>
</dbReference>
<dbReference type="PROSITE" id="PS00065">
    <property type="entry name" value="D_2_HYDROXYACID_DH_1"/>
    <property type="match status" value="1"/>
</dbReference>
<dbReference type="GO" id="GO:0051287">
    <property type="term" value="F:NAD binding"/>
    <property type="evidence" value="ECO:0007669"/>
    <property type="project" value="InterPro"/>
</dbReference>
<dbReference type="GO" id="GO:0016787">
    <property type="term" value="F:hydrolase activity"/>
    <property type="evidence" value="ECO:0007669"/>
    <property type="project" value="UniProtKB-KW"/>
</dbReference>
<dbReference type="Pfam" id="PF00753">
    <property type="entry name" value="Lactamase_B"/>
    <property type="match status" value="1"/>
</dbReference>
<keyword evidence="2 4" id="KW-0560">Oxidoreductase</keyword>
<reference evidence="6 7" key="1">
    <citation type="submission" date="2018-07" db="EMBL/GenBank/DDBJ databases">
        <title>Mechanisms of high-level aminoglycoside resistance among Gram-negative pathogens in Brazil.</title>
        <authorList>
            <person name="Ballaben A.S."/>
            <person name="Darini A.L.C."/>
            <person name="Doi Y."/>
        </authorList>
    </citation>
    <scope>NUCLEOTIDE SEQUENCE [LARGE SCALE GENOMIC DNA]</scope>
    <source>
        <strain evidence="6 7">B2-305</strain>
    </source>
</reference>
<dbReference type="CDD" id="cd05301">
    <property type="entry name" value="GDH"/>
    <property type="match status" value="1"/>
</dbReference>
<dbReference type="PANTHER" id="PTHR10996:SF283">
    <property type="entry name" value="GLYOXYLATE_HYDROXYPYRUVATE REDUCTASE B"/>
    <property type="match status" value="1"/>
</dbReference>
<protein>
    <submittedName>
        <fullName evidence="6">MBL fold metallo-hydrolase</fullName>
    </submittedName>
</protein>
<organism evidence="6 7">
    <name type="scientific">Pseudomonas aeruginosa</name>
    <dbReference type="NCBI Taxonomy" id="287"/>
    <lineage>
        <taxon>Bacteria</taxon>
        <taxon>Pseudomonadati</taxon>
        <taxon>Pseudomonadota</taxon>
        <taxon>Gammaproteobacteria</taxon>
        <taxon>Pseudomonadales</taxon>
        <taxon>Pseudomonadaceae</taxon>
        <taxon>Pseudomonas</taxon>
    </lineage>
</organism>
<dbReference type="InterPro" id="IPR036866">
    <property type="entry name" value="RibonucZ/Hydroxyglut_hydro"/>
</dbReference>
<dbReference type="InterPro" id="IPR050223">
    <property type="entry name" value="D-isomer_2-hydroxyacid_DH"/>
</dbReference>
<dbReference type="Gene3D" id="3.40.50.720">
    <property type="entry name" value="NAD(P)-binding Rossmann-like Domain"/>
    <property type="match status" value="2"/>
</dbReference>
<dbReference type="GO" id="GO:0005829">
    <property type="term" value="C:cytosol"/>
    <property type="evidence" value="ECO:0007669"/>
    <property type="project" value="TreeGrafter"/>
</dbReference>
<dbReference type="FunFam" id="3.40.50.720:FF:000462">
    <property type="entry name" value="Glyoxylate reductase (NADP+)"/>
    <property type="match status" value="1"/>
</dbReference>
<accession>A0A367MCH3</accession>
<evidence type="ECO:0000313" key="6">
    <source>
        <dbReference type="EMBL" id="RCI75225.1"/>
    </source>
</evidence>
<dbReference type="GO" id="GO:0016618">
    <property type="term" value="F:hydroxypyruvate reductase [NAD(P)H] activity"/>
    <property type="evidence" value="ECO:0007669"/>
    <property type="project" value="TreeGrafter"/>
</dbReference>
<gene>
    <name evidence="6" type="ORF">DT376_08795</name>
</gene>
<dbReference type="Pfam" id="PF00389">
    <property type="entry name" value="2-Hacid_dh"/>
    <property type="match status" value="1"/>
</dbReference>
<proteinExistence type="inferred from homology"/>
<dbReference type="SMART" id="SM00849">
    <property type="entry name" value="Lactamase_B"/>
    <property type="match status" value="1"/>
</dbReference>
<dbReference type="SUPFAM" id="SSF56281">
    <property type="entry name" value="Metallo-hydrolase/oxidoreductase"/>
    <property type="match status" value="1"/>
</dbReference>
<sequence>MIQIDALPAFNDNYIWLLQDATSRRCAVVDPGDAKPVEAWLAAHPDWRLSDILVTHHHHDHVGGVAALKELTGARVLGPANEKIPARDLALEDGERVEVLLVEEPGRDGLARLRDALPEAHGLLGASLRLDAGLLDLAPRLEAIASVSVGVDNYDIDYLDRRGILLSNTPDVLTETTADTGFALILATARRVVELAGWVRAGEWKRSVGAAQFGTDVHGKTLGIVGMGRIGEALARRGHHGFGMRVLYHSHSSKPHVEERYAASYRPLDALLEESDFVCLTLPLTAATEGLIGAAQFARMRPQAIFINISRGRVVDEAALIEALAQRRIRAAGLDVFEREPLSPDSPLLRLPNVVATPHIGSATEETREAMAERALQNFEAALRGERPLDLVNPQVGRRG</sequence>
<dbReference type="Pfam" id="PF02826">
    <property type="entry name" value="2-Hacid_dh_C"/>
    <property type="match status" value="1"/>
</dbReference>
<evidence type="ECO:0000256" key="4">
    <source>
        <dbReference type="RuleBase" id="RU003719"/>
    </source>
</evidence>
<dbReference type="InterPro" id="IPR001279">
    <property type="entry name" value="Metallo-B-lactamas"/>
</dbReference>
<keyword evidence="6" id="KW-0378">Hydrolase</keyword>
<dbReference type="GO" id="GO:0030267">
    <property type="term" value="F:glyoxylate reductase (NADPH) activity"/>
    <property type="evidence" value="ECO:0007669"/>
    <property type="project" value="TreeGrafter"/>
</dbReference>
<dbReference type="InterPro" id="IPR029752">
    <property type="entry name" value="D-isomer_DH_CS1"/>
</dbReference>
<evidence type="ECO:0000313" key="7">
    <source>
        <dbReference type="Proteomes" id="UP000253594"/>
    </source>
</evidence>
<dbReference type="InterPro" id="IPR006140">
    <property type="entry name" value="D-isomer_DH_NAD-bd"/>
</dbReference>
<dbReference type="Proteomes" id="UP000253594">
    <property type="component" value="Unassembled WGS sequence"/>
</dbReference>
<dbReference type="EMBL" id="QORE01000211">
    <property type="protein sequence ID" value="RCI75225.1"/>
    <property type="molecule type" value="Genomic_DNA"/>
</dbReference>
<dbReference type="AlphaFoldDB" id="A0A367MCH3"/>
<dbReference type="InterPro" id="IPR006139">
    <property type="entry name" value="D-isomer_2_OHA_DH_cat_dom"/>
</dbReference>
<evidence type="ECO:0000256" key="1">
    <source>
        <dbReference type="ARBA" id="ARBA00005854"/>
    </source>
</evidence>
<comment type="similarity">
    <text evidence="1 4">Belongs to the D-isomer specific 2-hydroxyacid dehydrogenase family.</text>
</comment>